<accession>A0A8H5HHM7</accession>
<evidence type="ECO:0008006" key="4">
    <source>
        <dbReference type="Google" id="ProtNLM"/>
    </source>
</evidence>
<dbReference type="EMBL" id="JAACJP010000006">
    <property type="protein sequence ID" value="KAF5383701.1"/>
    <property type="molecule type" value="Genomic_DNA"/>
</dbReference>
<evidence type="ECO:0000313" key="2">
    <source>
        <dbReference type="EMBL" id="KAF5383701.1"/>
    </source>
</evidence>
<dbReference type="OrthoDB" id="67027at2759"/>
<evidence type="ECO:0000256" key="1">
    <source>
        <dbReference type="SAM" id="MobiDB-lite"/>
    </source>
</evidence>
<dbReference type="GO" id="GO:0006396">
    <property type="term" value="P:RNA processing"/>
    <property type="evidence" value="ECO:0007669"/>
    <property type="project" value="InterPro"/>
</dbReference>
<sequence>MRVRGRYPYIPEFADRPIELPPRWQPWIEKDLSRGGSGDGDGGHNWASGGKDQDKDGKEDEGEWSGDDDLSATILLKPLTRSGGKESYDVAETDYQANAATSLHPIPIPSTVTFKNPMTNTSELEGIMRHAHQQPSWKAAVIEGESWEGTAEENIAKKRRSPFRLESETRIAERQSNYTHSVSTTSVTTVRVILVRATVHCELTDDAPSHAREVDREVKNSTGKSGRRPPFSDGIAHPEVNHSDALASIPRSITALIYQNRSLPSARQFVHSYFLAREIDLRSMIKFRDPKKALLEMLGEGFGSSLKMAEFRAAEDALHRVYLIRTPNELIQLPTSTFPLGVGSVFSAEGKENAYTAPELVMSEITYSSSGKSSVLGPRRR</sequence>
<dbReference type="InterPro" id="IPR036389">
    <property type="entry name" value="RNase_III_sf"/>
</dbReference>
<dbReference type="Proteomes" id="UP000565441">
    <property type="component" value="Unassembled WGS sequence"/>
</dbReference>
<organism evidence="2 3">
    <name type="scientific">Tricholomella constricta</name>
    <dbReference type="NCBI Taxonomy" id="117010"/>
    <lineage>
        <taxon>Eukaryota</taxon>
        <taxon>Fungi</taxon>
        <taxon>Dikarya</taxon>
        <taxon>Basidiomycota</taxon>
        <taxon>Agaricomycotina</taxon>
        <taxon>Agaricomycetes</taxon>
        <taxon>Agaricomycetidae</taxon>
        <taxon>Agaricales</taxon>
        <taxon>Tricholomatineae</taxon>
        <taxon>Lyophyllaceae</taxon>
        <taxon>Tricholomella</taxon>
    </lineage>
</organism>
<feature type="compositionally biased region" description="Acidic residues" evidence="1">
    <location>
        <begin position="59"/>
        <end position="69"/>
    </location>
</feature>
<gene>
    <name evidence="2" type="ORF">D9615_003603</name>
</gene>
<dbReference type="Gene3D" id="1.10.1520.10">
    <property type="entry name" value="Ribonuclease III domain"/>
    <property type="match status" value="1"/>
</dbReference>
<feature type="compositionally biased region" description="Basic and acidic residues" evidence="1">
    <location>
        <begin position="208"/>
        <end position="219"/>
    </location>
</feature>
<dbReference type="AlphaFoldDB" id="A0A8H5HHM7"/>
<keyword evidence="3" id="KW-1185">Reference proteome</keyword>
<name>A0A8H5HHM7_9AGAR</name>
<dbReference type="SUPFAM" id="SSF54768">
    <property type="entry name" value="dsRNA-binding domain-like"/>
    <property type="match status" value="1"/>
</dbReference>
<comment type="caution">
    <text evidence="2">The sequence shown here is derived from an EMBL/GenBank/DDBJ whole genome shotgun (WGS) entry which is preliminary data.</text>
</comment>
<evidence type="ECO:0000313" key="3">
    <source>
        <dbReference type="Proteomes" id="UP000565441"/>
    </source>
</evidence>
<feature type="region of interest" description="Disordered" evidence="1">
    <location>
        <begin position="28"/>
        <end position="69"/>
    </location>
</feature>
<reference evidence="2 3" key="1">
    <citation type="journal article" date="2020" name="ISME J.">
        <title>Uncovering the hidden diversity of litter-decomposition mechanisms in mushroom-forming fungi.</title>
        <authorList>
            <person name="Floudas D."/>
            <person name="Bentzer J."/>
            <person name="Ahren D."/>
            <person name="Johansson T."/>
            <person name="Persson P."/>
            <person name="Tunlid A."/>
        </authorList>
    </citation>
    <scope>NUCLEOTIDE SEQUENCE [LARGE SCALE GENOMIC DNA]</scope>
    <source>
        <strain evidence="2 3">CBS 661.87</strain>
    </source>
</reference>
<feature type="region of interest" description="Disordered" evidence="1">
    <location>
        <begin position="208"/>
        <end position="237"/>
    </location>
</feature>
<proteinExistence type="predicted"/>
<dbReference type="GO" id="GO:0004525">
    <property type="term" value="F:ribonuclease III activity"/>
    <property type="evidence" value="ECO:0007669"/>
    <property type="project" value="InterPro"/>
</dbReference>
<protein>
    <recommendedName>
        <fullName evidence="4">DRBM domain-containing protein</fullName>
    </recommendedName>
</protein>